<feature type="region of interest" description="Disordered" evidence="2">
    <location>
        <begin position="339"/>
        <end position="359"/>
    </location>
</feature>
<dbReference type="Proteomes" id="UP001390339">
    <property type="component" value="Unassembled WGS sequence"/>
</dbReference>
<reference evidence="4 5" key="1">
    <citation type="journal article" date="2024" name="IMA Fungus">
        <title>Apiospora arundinis, a panoply of carbohydrate-active enzymes and secondary metabolites.</title>
        <authorList>
            <person name="Sorensen T."/>
            <person name="Petersen C."/>
            <person name="Muurmann A.T."/>
            <person name="Christiansen J.V."/>
            <person name="Brundto M.L."/>
            <person name="Overgaard C.K."/>
            <person name="Boysen A.T."/>
            <person name="Wollenberg R.D."/>
            <person name="Larsen T.O."/>
            <person name="Sorensen J.L."/>
            <person name="Nielsen K.L."/>
            <person name="Sondergaard T.E."/>
        </authorList>
    </citation>
    <scope>NUCLEOTIDE SEQUENCE [LARGE SCALE GENOMIC DNA]</scope>
    <source>
        <strain evidence="4 5">AAU 773</strain>
    </source>
</reference>
<dbReference type="Pfam" id="PF00172">
    <property type="entry name" value="Zn_clus"/>
    <property type="match status" value="1"/>
</dbReference>
<organism evidence="4 5">
    <name type="scientific">Apiospora arundinis</name>
    <dbReference type="NCBI Taxonomy" id="335852"/>
    <lineage>
        <taxon>Eukaryota</taxon>
        <taxon>Fungi</taxon>
        <taxon>Dikarya</taxon>
        <taxon>Ascomycota</taxon>
        <taxon>Pezizomycotina</taxon>
        <taxon>Sordariomycetes</taxon>
        <taxon>Xylariomycetidae</taxon>
        <taxon>Amphisphaeriales</taxon>
        <taxon>Apiosporaceae</taxon>
        <taxon>Apiospora</taxon>
    </lineage>
</organism>
<feature type="compositionally biased region" description="Low complexity" evidence="2">
    <location>
        <begin position="339"/>
        <end position="350"/>
    </location>
</feature>
<proteinExistence type="predicted"/>
<dbReference type="SUPFAM" id="SSF57701">
    <property type="entry name" value="Zn2/Cys6 DNA-binding domain"/>
    <property type="match status" value="1"/>
</dbReference>
<feature type="domain" description="Zn(2)-C6 fungal-type" evidence="3">
    <location>
        <begin position="10"/>
        <end position="38"/>
    </location>
</feature>
<dbReference type="InterPro" id="IPR036864">
    <property type="entry name" value="Zn2-C6_fun-type_DNA-bd_sf"/>
</dbReference>
<evidence type="ECO:0000259" key="3">
    <source>
        <dbReference type="PROSITE" id="PS50048"/>
    </source>
</evidence>
<comment type="caution">
    <text evidence="4">The sequence shown here is derived from an EMBL/GenBank/DDBJ whole genome shotgun (WGS) entry which is preliminary data.</text>
</comment>
<keyword evidence="1" id="KW-0539">Nucleus</keyword>
<keyword evidence="5" id="KW-1185">Reference proteome</keyword>
<dbReference type="PANTHER" id="PTHR38111:SF2">
    <property type="entry name" value="FINGER DOMAIN PROTEIN, PUTATIVE (AFU_ORTHOLOGUE AFUA_1G01560)-RELATED"/>
    <property type="match status" value="1"/>
</dbReference>
<accession>A0ABR2J694</accession>
<evidence type="ECO:0000313" key="5">
    <source>
        <dbReference type="Proteomes" id="UP001390339"/>
    </source>
</evidence>
<dbReference type="CDD" id="cd00067">
    <property type="entry name" value="GAL4"/>
    <property type="match status" value="1"/>
</dbReference>
<dbReference type="PROSITE" id="PS00463">
    <property type="entry name" value="ZN2_CY6_FUNGAL_1"/>
    <property type="match status" value="1"/>
</dbReference>
<name>A0ABR2J694_9PEZI</name>
<dbReference type="EMBL" id="JAPCWZ010000003">
    <property type="protein sequence ID" value="KAK8873319.1"/>
    <property type="molecule type" value="Genomic_DNA"/>
</dbReference>
<gene>
    <name evidence="4" type="ORF">PGQ11_003833</name>
</gene>
<dbReference type="InterPro" id="IPR001138">
    <property type="entry name" value="Zn2Cys6_DnaBD"/>
</dbReference>
<dbReference type="PROSITE" id="PS50048">
    <property type="entry name" value="ZN2_CY6_FUNGAL_2"/>
    <property type="match status" value="1"/>
</dbReference>
<dbReference type="Gene3D" id="4.10.240.10">
    <property type="entry name" value="Zn(2)-C6 fungal-type DNA-binding domain"/>
    <property type="match status" value="1"/>
</dbReference>
<sequence>MVGVPGRSKGCATCRKRRVKCDEAKPLCQRCIKAGFECLGYGRERLWRHTSTASFPTKMLRMGNATETVSVILAPPRELSFVAFQDDMCLAQLFQNFVWHSYGRLWLDQAAKGRLGALSRDAATALSQNSFGRVNRTREVELKGVVKYGNCLRILADELGSVTQLSCKGPELVVAVLILMIYTSMQADRAAAVFHLKGIARIMALCGPQAFQVQPYRNAFDAGRATLLVASLFSKQRMFLEEPKWQTVPWALDPTAKSAQSYLLDIFTVIPGLLEEYSRLEEPGSVPQTYAQFIDPSLLIQDTSSSRDRDGLCDRAAAQLERLYRWRWNWQRTNSQCVSRAQPPSQSSRQTVAALGSTGTPRNLDRLAFDKPRNANDIMLYNAALMWLLALLWKLEPLRAASIIERAAKGAAPHLGQATHPPTGAPEYTARPRQSDAAISISSFEPLRRPGSSLSIRDPAVEICRVYEWQSRNHARCAAAEDQLCLYLFPVGMARSVLDAEPESRAWIRAMLDASPVTSGYGREGENIAGFGFYVTKEALDPDGLGAGGAGAAAYAGVL</sequence>
<feature type="region of interest" description="Disordered" evidence="2">
    <location>
        <begin position="411"/>
        <end position="430"/>
    </location>
</feature>
<evidence type="ECO:0000313" key="4">
    <source>
        <dbReference type="EMBL" id="KAK8873319.1"/>
    </source>
</evidence>
<evidence type="ECO:0000256" key="1">
    <source>
        <dbReference type="ARBA" id="ARBA00023242"/>
    </source>
</evidence>
<dbReference type="InterPro" id="IPR053178">
    <property type="entry name" value="Osmoadaptation_assoc"/>
</dbReference>
<evidence type="ECO:0000256" key="2">
    <source>
        <dbReference type="SAM" id="MobiDB-lite"/>
    </source>
</evidence>
<dbReference type="SMART" id="SM00066">
    <property type="entry name" value="GAL4"/>
    <property type="match status" value="1"/>
</dbReference>
<protein>
    <submittedName>
        <fullName evidence="4">Transcriptional regulatory protein moc3</fullName>
    </submittedName>
</protein>
<dbReference type="PANTHER" id="PTHR38111">
    <property type="entry name" value="ZN(2)-C6 FUNGAL-TYPE DOMAIN-CONTAINING PROTEIN-RELATED"/>
    <property type="match status" value="1"/>
</dbReference>